<dbReference type="SUPFAM" id="SSF51126">
    <property type="entry name" value="Pectin lyase-like"/>
    <property type="match status" value="1"/>
</dbReference>
<dbReference type="InterPro" id="IPR012334">
    <property type="entry name" value="Pectin_lyas_fold"/>
</dbReference>
<dbReference type="Gene3D" id="2.160.20.10">
    <property type="entry name" value="Single-stranded right-handed beta-helix, Pectin lyase-like"/>
    <property type="match status" value="1"/>
</dbReference>
<name>A0ABX5QXX0_9GAMM</name>
<evidence type="ECO:0000259" key="3">
    <source>
        <dbReference type="SMART" id="SM00656"/>
    </source>
</evidence>
<dbReference type="EMBL" id="CP032487">
    <property type="protein sequence ID" value="QAX78175.1"/>
    <property type="molecule type" value="Genomic_DNA"/>
</dbReference>
<reference evidence="5" key="1">
    <citation type="submission" date="2018-09" db="EMBL/GenBank/DDBJ databases">
        <title>Yersinia hibernicus sp. nov.</title>
        <authorList>
            <person name="Nguyen S.V."/>
            <person name="Mundanda D.M."/>
            <person name="Anes J."/>
            <person name="Fanning S."/>
        </authorList>
    </citation>
    <scope>NUCLEOTIDE SEQUENCE [LARGE SCALE GENOMIC DNA]</scope>
    <source>
        <strain evidence="5">CFS1934</strain>
    </source>
</reference>
<comment type="subcellular location">
    <subcellularLocation>
        <location evidence="2">Secreted</location>
    </subcellularLocation>
</comment>
<keyword evidence="1 2" id="KW-0456">Lyase</keyword>
<keyword evidence="5" id="KW-1185">Reference proteome</keyword>
<dbReference type="PANTHER" id="PTHR31683:SF18">
    <property type="entry name" value="PECTATE LYASE 21-RELATED"/>
    <property type="match status" value="1"/>
</dbReference>
<organism evidence="4 5">
    <name type="scientific">Yersinia hibernica</name>
    <dbReference type="NCBI Taxonomy" id="2339259"/>
    <lineage>
        <taxon>Bacteria</taxon>
        <taxon>Pseudomonadati</taxon>
        <taxon>Pseudomonadota</taxon>
        <taxon>Gammaproteobacteria</taxon>
        <taxon>Enterobacterales</taxon>
        <taxon>Yersiniaceae</taxon>
        <taxon>Yersinia</taxon>
    </lineage>
</organism>
<dbReference type="RefSeq" id="WP_129195896.1">
    <property type="nucleotide sequence ID" value="NZ_CABHXI010000002.1"/>
</dbReference>
<gene>
    <name evidence="4" type="ORF">D5F51_06165</name>
</gene>
<proteinExistence type="inferred from homology"/>
<dbReference type="SMART" id="SM00656">
    <property type="entry name" value="Amb_all"/>
    <property type="match status" value="1"/>
</dbReference>
<dbReference type="GO" id="GO:0016829">
    <property type="term" value="F:lyase activity"/>
    <property type="evidence" value="ECO:0007669"/>
    <property type="project" value="UniProtKB-KW"/>
</dbReference>
<dbReference type="PANTHER" id="PTHR31683">
    <property type="entry name" value="PECTATE LYASE 18-RELATED"/>
    <property type="match status" value="1"/>
</dbReference>
<sequence>MTNRINAPIVHQSARNISPLGGWAAEAGGTTGGSDATSDDIYLVFTVSELRRALQESGERPKIIQVYGLIDVSEGIAYQDREDQKARGIVYLNANTSLIGVTENAKFIEGSIIIQNTHNVIIHNIFIENPVDVDPQFEEGDGWNAEWDGLNIITSHHVWIDHVTFSDGRFTIDQYIEKDGWKYVQHDGALDIKRGSDYVTVSSCRFELHDKTILIGHSDSNAEQDTGTMHVTFFNNYFTRIIQRTPRVRFGSIHLYNNFFDNDKSDPIYPYQYSYGLGYQSSILSEKNIFLIGGLAAQCQVMKAFGGDKIDDSGSTFNNNTAELNSCGFDANIGWVPPYIYDAVDVTEAFADYIRNQAGSGIQYSQLP</sequence>
<evidence type="ECO:0000256" key="1">
    <source>
        <dbReference type="ARBA" id="ARBA00023239"/>
    </source>
</evidence>
<comment type="similarity">
    <text evidence="2">Belongs to the polysaccharide lyase 1 family.</text>
</comment>
<dbReference type="InterPro" id="IPR045032">
    <property type="entry name" value="PEL"/>
</dbReference>
<accession>A0ABX5QXX0</accession>
<keyword evidence="2" id="KW-0624">Polysaccharide degradation</keyword>
<evidence type="ECO:0000256" key="2">
    <source>
        <dbReference type="RuleBase" id="RU361173"/>
    </source>
</evidence>
<keyword evidence="2" id="KW-0119">Carbohydrate metabolism</keyword>
<evidence type="ECO:0000313" key="4">
    <source>
        <dbReference type="EMBL" id="QAX78175.1"/>
    </source>
</evidence>
<dbReference type="InterPro" id="IPR011050">
    <property type="entry name" value="Pectin_lyase_fold/virulence"/>
</dbReference>
<keyword evidence="2" id="KW-0964">Secreted</keyword>
<evidence type="ECO:0000313" key="5">
    <source>
        <dbReference type="Proteomes" id="UP000288804"/>
    </source>
</evidence>
<dbReference type="Pfam" id="PF00544">
    <property type="entry name" value="Pectate_lyase_4"/>
    <property type="match status" value="1"/>
</dbReference>
<feature type="domain" description="Pectate lyase" evidence="3">
    <location>
        <begin position="37"/>
        <end position="296"/>
    </location>
</feature>
<dbReference type="Proteomes" id="UP000288804">
    <property type="component" value="Chromosome"/>
</dbReference>
<dbReference type="InterPro" id="IPR002022">
    <property type="entry name" value="Pec_lyase"/>
</dbReference>
<protein>
    <submittedName>
        <fullName evidence="4">Pectate lyase</fullName>
    </submittedName>
</protein>